<keyword evidence="2" id="KW-0378">Hydrolase</keyword>
<dbReference type="InterPro" id="IPR011335">
    <property type="entry name" value="Restrct_endonuc-II-like"/>
</dbReference>
<accession>A0ABT7BZ94</accession>
<dbReference type="InterPro" id="IPR012296">
    <property type="entry name" value="Nuclease_put_TT1808"/>
</dbReference>
<dbReference type="GO" id="GO:0004519">
    <property type="term" value="F:endonuclease activity"/>
    <property type="evidence" value="ECO:0007669"/>
    <property type="project" value="UniProtKB-KW"/>
</dbReference>
<protein>
    <submittedName>
        <fullName evidence="2">Uma2 family endonuclease</fullName>
    </submittedName>
</protein>
<dbReference type="EMBL" id="JAQOSQ010000016">
    <property type="protein sequence ID" value="MDJ1184529.1"/>
    <property type="molecule type" value="Genomic_DNA"/>
</dbReference>
<reference evidence="2 3" key="1">
    <citation type="submission" date="2023-01" db="EMBL/GenBank/DDBJ databases">
        <title>Novel diversity within Roseofilum (Cyanobacteria; Desertifilaceae) from marine benthic mats with descriptions of four novel species.</title>
        <authorList>
            <person name="Wang Y."/>
            <person name="Berthold D.E."/>
            <person name="Hu J."/>
            <person name="Lefler F.W."/>
            <person name="Laughinghouse H.D. IV."/>
        </authorList>
    </citation>
    <scope>NUCLEOTIDE SEQUENCE [LARGE SCALE GENOMIC DNA]</scope>
    <source>
        <strain evidence="2 3">BLCC-M143</strain>
    </source>
</reference>
<evidence type="ECO:0000259" key="1">
    <source>
        <dbReference type="Pfam" id="PF05685"/>
    </source>
</evidence>
<feature type="domain" description="Putative restriction endonuclease" evidence="1">
    <location>
        <begin position="12"/>
        <end position="115"/>
    </location>
</feature>
<evidence type="ECO:0000313" key="2">
    <source>
        <dbReference type="EMBL" id="MDJ1184529.1"/>
    </source>
</evidence>
<dbReference type="Gene3D" id="3.90.1570.10">
    <property type="entry name" value="tt1808, chain A"/>
    <property type="match status" value="1"/>
</dbReference>
<dbReference type="SUPFAM" id="SSF52980">
    <property type="entry name" value="Restriction endonuclease-like"/>
    <property type="match status" value="1"/>
</dbReference>
<keyword evidence="2" id="KW-0540">Nuclease</keyword>
<dbReference type="Proteomes" id="UP001232992">
    <property type="component" value="Unassembled WGS sequence"/>
</dbReference>
<dbReference type="PANTHER" id="PTHR35400:SF1">
    <property type="entry name" value="SLR1083 PROTEIN"/>
    <property type="match status" value="1"/>
</dbReference>
<keyword evidence="3" id="KW-1185">Reference proteome</keyword>
<dbReference type="Pfam" id="PF05685">
    <property type="entry name" value="Uma2"/>
    <property type="match status" value="1"/>
</dbReference>
<dbReference type="InterPro" id="IPR008538">
    <property type="entry name" value="Uma2"/>
</dbReference>
<dbReference type="CDD" id="cd06260">
    <property type="entry name" value="DUF820-like"/>
    <property type="match status" value="1"/>
</dbReference>
<evidence type="ECO:0000313" key="3">
    <source>
        <dbReference type="Proteomes" id="UP001232992"/>
    </source>
</evidence>
<dbReference type="PANTHER" id="PTHR35400">
    <property type="entry name" value="SLR1083 PROTEIN"/>
    <property type="match status" value="1"/>
</dbReference>
<dbReference type="RefSeq" id="WP_283759185.1">
    <property type="nucleotide sequence ID" value="NZ_JAQOSQ010000016.1"/>
</dbReference>
<organism evidence="2 3">
    <name type="scientific">Roseofilum casamattae BLCC-M143</name>
    <dbReference type="NCBI Taxonomy" id="3022442"/>
    <lineage>
        <taxon>Bacteria</taxon>
        <taxon>Bacillati</taxon>
        <taxon>Cyanobacteriota</taxon>
        <taxon>Cyanophyceae</taxon>
        <taxon>Desertifilales</taxon>
        <taxon>Desertifilaceae</taxon>
        <taxon>Roseofilum</taxon>
        <taxon>Roseofilum casamattae</taxon>
    </lineage>
</organism>
<comment type="caution">
    <text evidence="2">The sequence shown here is derived from an EMBL/GenBank/DDBJ whole genome shotgun (WGS) entry which is preliminary data.</text>
</comment>
<name>A0ABT7BZ94_9CYAN</name>
<gene>
    <name evidence="2" type="ORF">PMH09_15185</name>
</gene>
<proteinExistence type="predicted"/>
<keyword evidence="2" id="KW-0255">Endonuclease</keyword>
<sequence>MGDYLRSLLGNRAKVREVHPIISNNNSEPVPDLAIVKPLGKIYLEHHPYATDIFWIIEFSNTTLTQDLTTKKQLYAASGIPEYWVVNLQENQLHVYTDPKNGDYATETILTAGVRSQFHRSANQNTCQQFIFRHSCVVFRGL</sequence>